<dbReference type="EMBL" id="JGZA01000027">
    <property type="protein sequence ID" value="KFI67698.1"/>
    <property type="molecule type" value="Genomic_DNA"/>
</dbReference>
<dbReference type="Proteomes" id="UP000029024">
    <property type="component" value="Unassembled WGS sequence"/>
</dbReference>
<dbReference type="RefSeq" id="WP_032684120.1">
    <property type="nucleotide sequence ID" value="NZ_JAERWC010000012.1"/>
</dbReference>
<protein>
    <submittedName>
        <fullName evidence="1">Methyl-accepting chemotaxis protein</fullName>
    </submittedName>
</protein>
<sequence>MPSHARTVTRTTHRVRNALLVVLLLLVVCAAAAGFSGFKLYKSAMSAKAHLNNVVNAAKVIKDGSTDDMVKALSDVSYIQKEAAAAKQDVSGGLWTLAEKMPVVGGDVKTARTAIGTIDDFAQTTLPQLGKVVTTLTGASLSSGDGQLNMGPIIAAAQQLATVDQSVQSQARTIQDLPDAKLGVVNNALQNGKTQMAALAQVTENLSGMLNMLPNFLGANGARNYVLLAQTNSEIRGTGGLIGSAGSFSADNGKIAVGEFHADAEFPSNAALDDVNQDGDGTLYSGLYFGQVIHNLSSTPDFPRVASMAQKFWQAAPFGGSSDGVMSLDPVALQAMIGATGDVTLSDGRVLNGSNTAEFLLNGAYKELTPSAQDQYFSETAAQAVAHLFSDMNTQKLMTVAKTMLRMAEQRHLYFWSFHEEDQAVLRSAGVTGEITNDAKNPVTGVYFNEMQASKMDWYIQRKSTVKRTGDNTYHVTYSFTNTLQPGEAGSLPEYITANAKGGVAVNRVVIYTPAGGEVSNVSASNGSSFAQVQAKDHMTYMDDISLAPQDTVTIEYDVTTAAGSANLKLDQTPTIGDPAITYEY</sequence>
<gene>
    <name evidence="1" type="ORF">BLSS_1723</name>
</gene>
<dbReference type="Pfam" id="PF13196">
    <property type="entry name" value="DUF4012"/>
    <property type="match status" value="1"/>
</dbReference>
<evidence type="ECO:0000313" key="2">
    <source>
        <dbReference type="Proteomes" id="UP000029024"/>
    </source>
</evidence>
<accession>A0A087B9J8</accession>
<evidence type="ECO:0000313" key="1">
    <source>
        <dbReference type="EMBL" id="KFI67698.1"/>
    </source>
</evidence>
<proteinExistence type="predicted"/>
<organism evidence="1 2">
    <name type="scientific">Bifidobacterium longum subsp. suis</name>
    <dbReference type="NCBI Taxonomy" id="1695"/>
    <lineage>
        <taxon>Bacteria</taxon>
        <taxon>Bacillati</taxon>
        <taxon>Actinomycetota</taxon>
        <taxon>Actinomycetes</taxon>
        <taxon>Bifidobacteriales</taxon>
        <taxon>Bifidobacteriaceae</taxon>
        <taxon>Bifidobacterium</taxon>
    </lineage>
</organism>
<name>A0A087B9J8_BIFLN</name>
<dbReference type="InterPro" id="IPR025101">
    <property type="entry name" value="DUF4012"/>
</dbReference>
<reference evidence="1 2" key="1">
    <citation type="submission" date="2014-03" db="EMBL/GenBank/DDBJ databases">
        <title>Genomics of Bifidobacteria.</title>
        <authorList>
            <person name="Ventura M."/>
            <person name="Milani C."/>
            <person name="Lugli G.A."/>
        </authorList>
    </citation>
    <scope>NUCLEOTIDE SEQUENCE [LARGE SCALE GENOMIC DNA]</scope>
    <source>
        <strain evidence="1 2">LMG 21814</strain>
    </source>
</reference>
<dbReference type="AlphaFoldDB" id="A0A087B9J8"/>
<comment type="caution">
    <text evidence="1">The sequence shown here is derived from an EMBL/GenBank/DDBJ whole genome shotgun (WGS) entry which is preliminary data.</text>
</comment>